<dbReference type="CDD" id="cd07402">
    <property type="entry name" value="MPP_GpdQ"/>
    <property type="match status" value="1"/>
</dbReference>
<dbReference type="InterPro" id="IPR026575">
    <property type="entry name" value="GpdQ/CpdA-like"/>
</dbReference>
<accession>A0ABU9GS84</accession>
<keyword evidence="2 5" id="KW-0378">Hydrolase</keyword>
<feature type="domain" description="Calcineurin-like phosphoesterase" evidence="6">
    <location>
        <begin position="20"/>
        <end position="209"/>
    </location>
</feature>
<feature type="binding site" evidence="5">
    <location>
        <begin position="98"/>
        <end position="99"/>
    </location>
    <ligand>
        <name>AMP</name>
        <dbReference type="ChEBI" id="CHEBI:456215"/>
    </ligand>
</feature>
<dbReference type="InterPro" id="IPR029052">
    <property type="entry name" value="Metallo-depent_PP-like"/>
</dbReference>
<comment type="cofactor">
    <cofactor evidence="5">
        <name>Fe(2+)</name>
        <dbReference type="ChEBI" id="CHEBI:29033"/>
    </cofactor>
    <text evidence="5">Binds 2 Fe(2+) ions per subunit.</text>
</comment>
<organism evidence="7 8">
    <name type="scientific">Psychromonas aquatilis</name>
    <dbReference type="NCBI Taxonomy" id="2005072"/>
    <lineage>
        <taxon>Bacteria</taxon>
        <taxon>Pseudomonadati</taxon>
        <taxon>Pseudomonadota</taxon>
        <taxon>Gammaproteobacteria</taxon>
        <taxon>Alteromonadales</taxon>
        <taxon>Psychromonadaceae</taxon>
        <taxon>Psychromonas</taxon>
    </lineage>
</organism>
<evidence type="ECO:0000256" key="5">
    <source>
        <dbReference type="HAMAP-Rule" id="MF_00905"/>
    </source>
</evidence>
<feature type="binding site" evidence="5">
    <location>
        <position position="206"/>
    </location>
    <ligand>
        <name>Fe cation</name>
        <dbReference type="ChEBI" id="CHEBI:24875"/>
        <label>2</label>
    </ligand>
</feature>
<dbReference type="InterPro" id="IPR004843">
    <property type="entry name" value="Calcineurin-like_PHP"/>
</dbReference>
<dbReference type="Proteomes" id="UP001369082">
    <property type="component" value="Unassembled WGS sequence"/>
</dbReference>
<dbReference type="SUPFAM" id="SSF56300">
    <property type="entry name" value="Metallo-dependent phosphatases"/>
    <property type="match status" value="1"/>
</dbReference>
<dbReference type="NCBIfam" id="NF008359">
    <property type="entry name" value="PRK11148.1"/>
    <property type="match status" value="1"/>
</dbReference>
<keyword evidence="5" id="KW-0547">Nucleotide-binding</keyword>
<evidence type="ECO:0000313" key="7">
    <source>
        <dbReference type="EMBL" id="MEL0630188.1"/>
    </source>
</evidence>
<dbReference type="EMBL" id="JBAKAZ010000044">
    <property type="protein sequence ID" value="MEL0630188.1"/>
    <property type="molecule type" value="Genomic_DNA"/>
</dbReference>
<proteinExistence type="inferred from homology"/>
<feature type="binding site" evidence="5">
    <location>
        <position position="28"/>
    </location>
    <ligand>
        <name>AMP</name>
        <dbReference type="ChEBI" id="CHEBI:456215"/>
    </ligand>
</feature>
<dbReference type="PANTHER" id="PTHR42988">
    <property type="entry name" value="PHOSPHOHYDROLASE"/>
    <property type="match status" value="1"/>
</dbReference>
<dbReference type="Gene3D" id="3.60.21.10">
    <property type="match status" value="1"/>
</dbReference>
<comment type="catalytic activity">
    <reaction evidence="5">
        <text>3',5'-cyclic AMP + H2O = AMP + H(+)</text>
        <dbReference type="Rhea" id="RHEA:25277"/>
        <dbReference type="ChEBI" id="CHEBI:15377"/>
        <dbReference type="ChEBI" id="CHEBI:15378"/>
        <dbReference type="ChEBI" id="CHEBI:58165"/>
        <dbReference type="ChEBI" id="CHEBI:456215"/>
        <dbReference type="EC" id="3.1.4.53"/>
    </reaction>
</comment>
<comment type="similarity">
    <text evidence="4 5">Belongs to the cyclic nucleotide phosphodiesterase class-III family.</text>
</comment>
<feature type="binding site" evidence="5">
    <location>
        <position position="208"/>
    </location>
    <ligand>
        <name>AMP</name>
        <dbReference type="ChEBI" id="CHEBI:456215"/>
    </ligand>
</feature>
<dbReference type="InterPro" id="IPR050884">
    <property type="entry name" value="CNP_phosphodiesterase-III"/>
</dbReference>
<sequence length="278" mass="31174">MNGVNQKAATLETDLQGNIKLLQITDTHLFADPTVDLLGIKTVDSYDAVIKHAKKYTEQCSAVLCTGDLSQDHSAQSYSDFSERIKSLKMPCYWLPGNHDMQETMLPSLLEEGLSQAKQLISDDWQIILLDSQVAGVPYGYLSDSQLSFLEEKLLQYPDKYALVSVHHHVLPVGSAWLDEHILKNNKQLIDLINKFDNVKAVLSGHVHQAFDVEKQGTRYITSPSTCVQFKPNSDDFAVDDKAPGYRYLVLHKSGTITTKVERIEADEFVIDKNAIGY</sequence>
<name>A0ABU9GS84_9GAMM</name>
<dbReference type="EC" id="3.1.4.53" evidence="5"/>
<feature type="binding site" evidence="5">
    <location>
        <position position="26"/>
    </location>
    <ligand>
        <name>Fe cation</name>
        <dbReference type="ChEBI" id="CHEBI:24875"/>
        <label>1</label>
    </ligand>
</feature>
<protein>
    <recommendedName>
        <fullName evidence="5">3',5'-cyclic adenosine monophosphate phosphodiesterase CpdA</fullName>
        <shortName evidence="5">3',5'-cyclic AMP phosphodiesterase</shortName>
        <shortName evidence="5">cAMP phosphodiesterase</shortName>
        <ecNumber evidence="5">3.1.4.53</ecNumber>
    </recommendedName>
</protein>
<reference evidence="7 8" key="1">
    <citation type="submission" date="2024-02" db="EMBL/GenBank/DDBJ databases">
        <title>Bacteria isolated from the canopy kelp, Nereocystis luetkeana.</title>
        <authorList>
            <person name="Pfister C.A."/>
            <person name="Younker I.T."/>
            <person name="Light S.H."/>
        </authorList>
    </citation>
    <scope>NUCLEOTIDE SEQUENCE [LARGE SCALE GENOMIC DNA]</scope>
    <source>
        <strain evidence="7 8">TI.1.05</strain>
    </source>
</reference>
<evidence type="ECO:0000259" key="6">
    <source>
        <dbReference type="Pfam" id="PF00149"/>
    </source>
</evidence>
<keyword evidence="5" id="KW-0114">cAMP</keyword>
<feature type="binding site" evidence="5">
    <location>
        <position position="167"/>
    </location>
    <ligand>
        <name>Fe cation</name>
        <dbReference type="ChEBI" id="CHEBI:24875"/>
        <label>2</label>
    </ligand>
</feature>
<evidence type="ECO:0000256" key="3">
    <source>
        <dbReference type="ARBA" id="ARBA00023004"/>
    </source>
</evidence>
<feature type="binding site" evidence="5">
    <location>
        <position position="208"/>
    </location>
    <ligand>
        <name>Fe cation</name>
        <dbReference type="ChEBI" id="CHEBI:24875"/>
        <label>1</label>
    </ligand>
</feature>
<gene>
    <name evidence="5 7" type="primary">cpdA</name>
    <name evidence="7" type="ORF">V6256_11285</name>
</gene>
<keyword evidence="1 5" id="KW-0479">Metal-binding</keyword>
<comment type="caution">
    <text evidence="7">The sequence shown here is derived from an EMBL/GenBank/DDBJ whole genome shotgun (WGS) entry which is preliminary data.</text>
</comment>
<feature type="binding site" evidence="5">
    <location>
        <position position="68"/>
    </location>
    <ligand>
        <name>Fe cation</name>
        <dbReference type="ChEBI" id="CHEBI:24875"/>
        <label>2</label>
    </ligand>
</feature>
<dbReference type="HAMAP" id="MF_00905">
    <property type="entry name" value="cAMP_phosphodiest_CpdA"/>
    <property type="match status" value="1"/>
</dbReference>
<evidence type="ECO:0000256" key="1">
    <source>
        <dbReference type="ARBA" id="ARBA00022723"/>
    </source>
</evidence>
<dbReference type="RefSeq" id="WP_341598316.1">
    <property type="nucleotide sequence ID" value="NZ_JBAKAZ010000044.1"/>
</dbReference>
<feature type="binding site" evidence="5">
    <location>
        <position position="68"/>
    </location>
    <ligand>
        <name>Fe cation</name>
        <dbReference type="ChEBI" id="CHEBI:24875"/>
        <label>1</label>
    </ligand>
</feature>
<keyword evidence="3 5" id="KW-0408">Iron</keyword>
<evidence type="ECO:0000313" key="8">
    <source>
        <dbReference type="Proteomes" id="UP001369082"/>
    </source>
</evidence>
<evidence type="ECO:0000256" key="4">
    <source>
        <dbReference type="ARBA" id="ARBA00025742"/>
    </source>
</evidence>
<feature type="binding site" evidence="5">
    <location>
        <position position="98"/>
    </location>
    <ligand>
        <name>Fe cation</name>
        <dbReference type="ChEBI" id="CHEBI:24875"/>
        <label>2</label>
    </ligand>
</feature>
<feature type="binding site" evidence="5">
    <location>
        <position position="68"/>
    </location>
    <ligand>
        <name>AMP</name>
        <dbReference type="ChEBI" id="CHEBI:456215"/>
    </ligand>
</feature>
<dbReference type="GO" id="GO:0004115">
    <property type="term" value="F:3',5'-cyclic-AMP phosphodiesterase activity"/>
    <property type="evidence" value="ECO:0007669"/>
    <property type="project" value="UniProtKB-EC"/>
</dbReference>
<dbReference type="PANTHER" id="PTHR42988:SF2">
    <property type="entry name" value="CYCLIC NUCLEOTIDE PHOSPHODIESTERASE CBUA0032-RELATED"/>
    <property type="match status" value="1"/>
</dbReference>
<comment type="function">
    <text evidence="5">Hydrolyzes cAMP to 5'-AMP. Plays an important regulatory role in modulating the intracellular concentration of cAMP, thereby influencing cAMP-dependent processes.</text>
</comment>
<dbReference type="Pfam" id="PF00149">
    <property type="entry name" value="Metallophos"/>
    <property type="match status" value="1"/>
</dbReference>
<evidence type="ECO:0000256" key="2">
    <source>
        <dbReference type="ARBA" id="ARBA00022801"/>
    </source>
</evidence>
<feature type="binding site" evidence="5">
    <location>
        <position position="28"/>
    </location>
    <ligand>
        <name>Fe cation</name>
        <dbReference type="ChEBI" id="CHEBI:24875"/>
        <label>1</label>
    </ligand>
</feature>
<keyword evidence="8" id="KW-1185">Reference proteome</keyword>
<dbReference type="InterPro" id="IPR046379">
    <property type="entry name" value="cAMP_phosphodiest_CpdA"/>
</dbReference>